<evidence type="ECO:0000313" key="3">
    <source>
        <dbReference type="Proteomes" id="UP000693970"/>
    </source>
</evidence>
<reference evidence="2" key="1">
    <citation type="journal article" date="2021" name="Sci. Rep.">
        <title>Diploid genomic architecture of Nitzschia inconspicua, an elite biomass production diatom.</title>
        <authorList>
            <person name="Oliver A."/>
            <person name="Podell S."/>
            <person name="Pinowska A."/>
            <person name="Traller J.C."/>
            <person name="Smith S.R."/>
            <person name="McClure R."/>
            <person name="Beliaev A."/>
            <person name="Bohutskyi P."/>
            <person name="Hill E.A."/>
            <person name="Rabines A."/>
            <person name="Zheng H."/>
            <person name="Allen L.Z."/>
            <person name="Kuo A."/>
            <person name="Grigoriev I.V."/>
            <person name="Allen A.E."/>
            <person name="Hazlebeck D."/>
            <person name="Allen E.E."/>
        </authorList>
    </citation>
    <scope>NUCLEOTIDE SEQUENCE</scope>
    <source>
        <strain evidence="2">Hildebrandi</strain>
    </source>
</reference>
<evidence type="ECO:0000313" key="2">
    <source>
        <dbReference type="EMBL" id="KAG7369390.1"/>
    </source>
</evidence>
<reference evidence="2" key="2">
    <citation type="submission" date="2021-04" db="EMBL/GenBank/DDBJ databases">
        <authorList>
            <person name="Podell S."/>
        </authorList>
    </citation>
    <scope>NUCLEOTIDE SEQUENCE</scope>
    <source>
        <strain evidence="2">Hildebrandi</strain>
    </source>
</reference>
<accession>A0A9K3LX57</accession>
<dbReference type="Proteomes" id="UP000693970">
    <property type="component" value="Unassembled WGS sequence"/>
</dbReference>
<evidence type="ECO:0000256" key="1">
    <source>
        <dbReference type="SAM" id="MobiDB-lite"/>
    </source>
</evidence>
<dbReference type="EMBL" id="JAGRRH010000006">
    <property type="protein sequence ID" value="KAG7369390.1"/>
    <property type="molecule type" value="Genomic_DNA"/>
</dbReference>
<dbReference type="AlphaFoldDB" id="A0A9K3LX57"/>
<feature type="region of interest" description="Disordered" evidence="1">
    <location>
        <begin position="1"/>
        <end position="36"/>
    </location>
</feature>
<protein>
    <submittedName>
        <fullName evidence="2">Uncharacterized protein</fullName>
    </submittedName>
</protein>
<name>A0A9K3LX57_9STRA</name>
<comment type="caution">
    <text evidence="2">The sequence shown here is derived from an EMBL/GenBank/DDBJ whole genome shotgun (WGS) entry which is preliminary data.</text>
</comment>
<sequence>MKERVDNDDNNDNDNHNYQSIDLNDNGLSPPISTNSNLLVGLNWNTTTASTAPTVAATTKGSTATTMSAPGRMIMEGNTTSANTNNLMKAL</sequence>
<organism evidence="2 3">
    <name type="scientific">Nitzschia inconspicua</name>
    <dbReference type="NCBI Taxonomy" id="303405"/>
    <lineage>
        <taxon>Eukaryota</taxon>
        <taxon>Sar</taxon>
        <taxon>Stramenopiles</taxon>
        <taxon>Ochrophyta</taxon>
        <taxon>Bacillariophyta</taxon>
        <taxon>Bacillariophyceae</taxon>
        <taxon>Bacillariophycidae</taxon>
        <taxon>Bacillariales</taxon>
        <taxon>Bacillariaceae</taxon>
        <taxon>Nitzschia</taxon>
    </lineage>
</organism>
<feature type="compositionally biased region" description="Polar residues" evidence="1">
    <location>
        <begin position="16"/>
        <end position="36"/>
    </location>
</feature>
<proteinExistence type="predicted"/>
<keyword evidence="3" id="KW-1185">Reference proteome</keyword>
<gene>
    <name evidence="2" type="ORF">IV203_032133</name>
</gene>